<feature type="region of interest" description="Disordered" evidence="2">
    <location>
        <begin position="1"/>
        <end position="21"/>
    </location>
</feature>
<dbReference type="PANTHER" id="PTHR21683:SF2">
    <property type="entry name" value="COILED-COIL DOMAIN-CONTAINING PROTEIN 42 LIKE-2-LIKE"/>
    <property type="match status" value="1"/>
</dbReference>
<feature type="compositionally biased region" description="Basic residues" evidence="2">
    <location>
        <begin position="301"/>
        <end position="320"/>
    </location>
</feature>
<evidence type="ECO:0000256" key="1">
    <source>
        <dbReference type="SAM" id="Coils"/>
    </source>
</evidence>
<accession>A0AAN7Y1P9</accession>
<dbReference type="Proteomes" id="UP001346869">
    <property type="component" value="Unassembled WGS sequence"/>
</dbReference>
<feature type="region of interest" description="Disordered" evidence="2">
    <location>
        <begin position="289"/>
        <end position="320"/>
    </location>
</feature>
<evidence type="ECO:0000313" key="4">
    <source>
        <dbReference type="Proteomes" id="UP001346869"/>
    </source>
</evidence>
<feature type="coiled-coil region" evidence="1">
    <location>
        <begin position="179"/>
        <end position="224"/>
    </location>
</feature>
<proteinExistence type="predicted"/>
<protein>
    <submittedName>
        <fullName evidence="3">Uncharacterized protein</fullName>
    </submittedName>
</protein>
<dbReference type="PANTHER" id="PTHR21683">
    <property type="entry name" value="COILED-COIL DOMAIN-CONTAINING PROTEIN 42 LIKE-2-LIKE-RELATED"/>
    <property type="match status" value="1"/>
</dbReference>
<dbReference type="EMBL" id="JAUZQC010000005">
    <property type="protein sequence ID" value="KAK5871357.1"/>
    <property type="molecule type" value="Genomic_DNA"/>
</dbReference>
<feature type="compositionally biased region" description="Basic and acidic residues" evidence="2">
    <location>
        <begin position="43"/>
        <end position="52"/>
    </location>
</feature>
<organism evidence="3 4">
    <name type="scientific">Eleginops maclovinus</name>
    <name type="common">Patagonian blennie</name>
    <name type="synonym">Eleginus maclovinus</name>
    <dbReference type="NCBI Taxonomy" id="56733"/>
    <lineage>
        <taxon>Eukaryota</taxon>
        <taxon>Metazoa</taxon>
        <taxon>Chordata</taxon>
        <taxon>Craniata</taxon>
        <taxon>Vertebrata</taxon>
        <taxon>Euteleostomi</taxon>
        <taxon>Actinopterygii</taxon>
        <taxon>Neopterygii</taxon>
        <taxon>Teleostei</taxon>
        <taxon>Neoteleostei</taxon>
        <taxon>Acanthomorphata</taxon>
        <taxon>Eupercaria</taxon>
        <taxon>Perciformes</taxon>
        <taxon>Notothenioidei</taxon>
        <taxon>Eleginopidae</taxon>
        <taxon>Eleginops</taxon>
    </lineage>
</organism>
<keyword evidence="1" id="KW-0175">Coiled coil</keyword>
<evidence type="ECO:0000313" key="3">
    <source>
        <dbReference type="EMBL" id="KAK5871357.1"/>
    </source>
</evidence>
<evidence type="ECO:0000256" key="2">
    <source>
        <dbReference type="SAM" id="MobiDB-lite"/>
    </source>
</evidence>
<dbReference type="InterPro" id="IPR051147">
    <property type="entry name" value="CFAP_domain-containing"/>
</dbReference>
<reference evidence="3 4" key="1">
    <citation type="journal article" date="2023" name="Genes (Basel)">
        <title>Chromosome-Level Genome Assembly and Circadian Gene Repertoire of the Patagonia Blennie Eleginops maclovinus-The Closest Ancestral Proxy of Antarctic Cryonotothenioids.</title>
        <authorList>
            <person name="Cheng C.C."/>
            <person name="Rivera-Colon A.G."/>
            <person name="Minhas B.F."/>
            <person name="Wilson L."/>
            <person name="Rayamajhi N."/>
            <person name="Vargas-Chacoff L."/>
            <person name="Catchen J.M."/>
        </authorList>
    </citation>
    <scope>NUCLEOTIDE SEQUENCE [LARGE SCALE GENOMIC DNA]</scope>
    <source>
        <strain evidence="3">JMC-PN-2008</strain>
    </source>
</reference>
<feature type="region of interest" description="Disordered" evidence="2">
    <location>
        <begin position="43"/>
        <end position="62"/>
    </location>
</feature>
<reference evidence="3 4" key="2">
    <citation type="journal article" date="2023" name="Mol. Biol. Evol.">
        <title>Genomics of Secondarily Temperate Adaptation in the Only Non-Antarctic Icefish.</title>
        <authorList>
            <person name="Rivera-Colon A.G."/>
            <person name="Rayamajhi N."/>
            <person name="Minhas B.F."/>
            <person name="Madrigal G."/>
            <person name="Bilyk K.T."/>
            <person name="Yoon V."/>
            <person name="Hune M."/>
            <person name="Gregory S."/>
            <person name="Cheng C.H.C."/>
            <person name="Catchen J.M."/>
        </authorList>
    </citation>
    <scope>NUCLEOTIDE SEQUENCE [LARGE SCALE GENOMIC DNA]</scope>
    <source>
        <strain evidence="3">JMC-PN-2008</strain>
    </source>
</reference>
<sequence>MTSRSVCKKQRSRHAKDSRELTASYNRSSAIFDLLKERRELEDLDKQNKESQEELENLQQREDELQEKTKKVKELNVRLRKILKDQAAEFAERAKSGRKEVLHLDADHQRLVVELAEELLRKKELEHQLVKHQPHADIFERAAKLTKFKDAKSLADHMENLFRIRGSLLQQDLQKREKYDELRKTLQSKQEQHRLMRLQKTYELSQLEVEHEKVRSEVLDWETKWNHIQETASKKTLLLGQIKMATLNLYEMTCQEKKGEEVVDINLTEKQLDMVRMFIQDTDDIVKQYQNSSQRQEGKKKDKRSFPSHHNKKASKKPLA</sequence>
<comment type="caution">
    <text evidence="3">The sequence shown here is derived from an EMBL/GenBank/DDBJ whole genome shotgun (WGS) entry which is preliminary data.</text>
</comment>
<feature type="compositionally biased region" description="Basic residues" evidence="2">
    <location>
        <begin position="1"/>
        <end position="14"/>
    </location>
</feature>
<dbReference type="AlphaFoldDB" id="A0AAN7Y1P9"/>
<name>A0AAN7Y1P9_ELEMC</name>
<gene>
    <name evidence="3" type="ORF">PBY51_004242</name>
</gene>
<keyword evidence="4" id="KW-1185">Reference proteome</keyword>